<evidence type="ECO:0000259" key="3">
    <source>
        <dbReference type="PROSITE" id="PS50043"/>
    </source>
</evidence>
<dbReference type="InterPro" id="IPR036388">
    <property type="entry name" value="WH-like_DNA-bd_sf"/>
</dbReference>
<dbReference type="Proteomes" id="UP000824334">
    <property type="component" value="Chromosome"/>
</dbReference>
<dbReference type="SUPFAM" id="SSF52172">
    <property type="entry name" value="CheY-like"/>
    <property type="match status" value="1"/>
</dbReference>
<accession>A0ABX8TJW9</accession>
<dbReference type="PROSITE" id="PS00622">
    <property type="entry name" value="HTH_LUXR_1"/>
    <property type="match status" value="1"/>
</dbReference>
<evidence type="ECO:0000313" key="6">
    <source>
        <dbReference type="Proteomes" id="UP000824334"/>
    </source>
</evidence>
<feature type="domain" description="HTH luxR-type" evidence="3">
    <location>
        <begin position="139"/>
        <end position="204"/>
    </location>
</feature>
<dbReference type="Pfam" id="PF00196">
    <property type="entry name" value="GerE"/>
    <property type="match status" value="1"/>
</dbReference>
<reference evidence="5 6" key="1">
    <citation type="submission" date="2021-07" db="EMBL/GenBank/DDBJ databases">
        <title>Isolation and characterization of bacteria from a gold mining with a capacity of golden bioaccumulation.</title>
        <authorList>
            <person name="Yang X.J."/>
        </authorList>
    </citation>
    <scope>NUCLEOTIDE SEQUENCE [LARGE SCALE GENOMIC DNA]</scope>
    <source>
        <strain evidence="5 6">Au29</strain>
    </source>
</reference>
<dbReference type="InterPro" id="IPR011006">
    <property type="entry name" value="CheY-like_superfamily"/>
</dbReference>
<dbReference type="Gene3D" id="3.40.50.2300">
    <property type="match status" value="1"/>
</dbReference>
<dbReference type="InterPro" id="IPR039420">
    <property type="entry name" value="WalR-like"/>
</dbReference>
<keyword evidence="6" id="KW-1185">Reference proteome</keyword>
<dbReference type="Pfam" id="PF00072">
    <property type="entry name" value="Response_reg"/>
    <property type="match status" value="1"/>
</dbReference>
<proteinExistence type="predicted"/>
<dbReference type="SUPFAM" id="SSF46894">
    <property type="entry name" value="C-terminal effector domain of the bipartite response regulators"/>
    <property type="match status" value="1"/>
</dbReference>
<dbReference type="EMBL" id="CP080034">
    <property type="protein sequence ID" value="QYC11299.1"/>
    <property type="molecule type" value="Genomic_DNA"/>
</dbReference>
<evidence type="ECO:0000313" key="5">
    <source>
        <dbReference type="EMBL" id="QYC11299.1"/>
    </source>
</evidence>
<feature type="modified residue" description="4-aspartylphosphate" evidence="2">
    <location>
        <position position="68"/>
    </location>
</feature>
<dbReference type="PROSITE" id="PS50043">
    <property type="entry name" value="HTH_LUXR_2"/>
    <property type="match status" value="1"/>
</dbReference>
<dbReference type="InterPro" id="IPR000792">
    <property type="entry name" value="Tscrpt_reg_LuxR_C"/>
</dbReference>
<dbReference type="Gene3D" id="1.10.10.10">
    <property type="entry name" value="Winged helix-like DNA-binding domain superfamily/Winged helix DNA-binding domain"/>
    <property type="match status" value="1"/>
</dbReference>
<dbReference type="SMART" id="SM00421">
    <property type="entry name" value="HTH_LUXR"/>
    <property type="match status" value="1"/>
</dbReference>
<evidence type="ECO:0000256" key="1">
    <source>
        <dbReference type="ARBA" id="ARBA00023125"/>
    </source>
</evidence>
<organism evidence="5 6">
    <name type="scientific">Brevundimonas nasdae</name>
    <dbReference type="NCBI Taxonomy" id="172043"/>
    <lineage>
        <taxon>Bacteria</taxon>
        <taxon>Pseudomonadati</taxon>
        <taxon>Pseudomonadota</taxon>
        <taxon>Alphaproteobacteria</taxon>
        <taxon>Caulobacterales</taxon>
        <taxon>Caulobacteraceae</taxon>
        <taxon>Brevundimonas</taxon>
    </lineage>
</organism>
<name>A0ABX8TJW9_9CAUL</name>
<gene>
    <name evidence="5" type="ORF">KWG56_04720</name>
</gene>
<feature type="domain" description="Response regulatory" evidence="4">
    <location>
        <begin position="19"/>
        <end position="132"/>
    </location>
</feature>
<dbReference type="PROSITE" id="PS50110">
    <property type="entry name" value="RESPONSE_REGULATORY"/>
    <property type="match status" value="1"/>
</dbReference>
<dbReference type="InterPro" id="IPR016032">
    <property type="entry name" value="Sig_transdc_resp-reg_C-effctor"/>
</dbReference>
<dbReference type="PRINTS" id="PR00038">
    <property type="entry name" value="HTHLUXR"/>
</dbReference>
<evidence type="ECO:0000259" key="4">
    <source>
        <dbReference type="PROSITE" id="PS50110"/>
    </source>
</evidence>
<dbReference type="CDD" id="cd06170">
    <property type="entry name" value="LuxR_C_like"/>
    <property type="match status" value="1"/>
</dbReference>
<protein>
    <submittedName>
        <fullName evidence="5">Response regulator</fullName>
    </submittedName>
</protein>
<evidence type="ECO:0000256" key="2">
    <source>
        <dbReference type="PROSITE-ProRule" id="PRU00169"/>
    </source>
</evidence>
<dbReference type="InterPro" id="IPR001789">
    <property type="entry name" value="Sig_transdc_resp-reg_receiver"/>
</dbReference>
<sequence length="210" mass="22582">MGDEQSTERVAQGTDVTQEILVIDDDPAILGMTLLTFREAGFQAVGFTDPLDALMWASDADPTCIVVDLKLPGIEGLDLVGAFCAFGRHAVILVSAYVDVLTTVDAMRLGVDNVLTKPTTPEQLLGAARRALDILASIPRQDTLTFTRRERQVAEYLVAGRTTKQIAQALSLSPRTVEFFRASLLRKTQSPNSAALASALTRIGFTASDA</sequence>
<dbReference type="SMART" id="SM00448">
    <property type="entry name" value="REC"/>
    <property type="match status" value="1"/>
</dbReference>
<dbReference type="PANTHER" id="PTHR43214">
    <property type="entry name" value="TWO-COMPONENT RESPONSE REGULATOR"/>
    <property type="match status" value="1"/>
</dbReference>
<keyword evidence="1" id="KW-0238">DNA-binding</keyword>
<keyword evidence="2" id="KW-0597">Phosphoprotein</keyword>